<evidence type="ECO:0000313" key="2">
    <source>
        <dbReference type="EMBL" id="KAG6120583.1"/>
    </source>
</evidence>
<accession>A0A9P7Q7H1</accession>
<sequence>MAKRYATPAVTGSSSSNNSMVRTKTHASHKNITLFMKADDIWVRDSGLDRNVPSTTARLSSPSGWFSSHKSSEDVFGLVPAAQIVTRRFPNIASIPPSISFPHRVERRTGLARVSSPIEKDAADWRQGGG</sequence>
<name>A0A9P7Q7H1_9HYPO</name>
<dbReference type="EMBL" id="SRQM01000054">
    <property type="protein sequence ID" value="KAG6120583.1"/>
    <property type="molecule type" value="Genomic_DNA"/>
</dbReference>
<evidence type="ECO:0000256" key="1">
    <source>
        <dbReference type="SAM" id="MobiDB-lite"/>
    </source>
</evidence>
<keyword evidence="3" id="KW-1185">Reference proteome</keyword>
<gene>
    <name evidence="2" type="ORF">E4U13_006298</name>
</gene>
<evidence type="ECO:0000313" key="3">
    <source>
        <dbReference type="Proteomes" id="UP000732380"/>
    </source>
</evidence>
<protein>
    <submittedName>
        <fullName evidence="2">Uncharacterized protein</fullName>
    </submittedName>
</protein>
<comment type="caution">
    <text evidence="2">The sequence shown here is derived from an EMBL/GenBank/DDBJ whole genome shotgun (WGS) entry which is preliminary data.</text>
</comment>
<proteinExistence type="predicted"/>
<feature type="compositionally biased region" description="Polar residues" evidence="1">
    <location>
        <begin position="10"/>
        <end position="22"/>
    </location>
</feature>
<feature type="region of interest" description="Disordered" evidence="1">
    <location>
        <begin position="1"/>
        <end position="25"/>
    </location>
</feature>
<dbReference type="Proteomes" id="UP000732380">
    <property type="component" value="Unassembled WGS sequence"/>
</dbReference>
<dbReference type="AlphaFoldDB" id="A0A9P7Q7H1"/>
<organism evidence="2 3">
    <name type="scientific">Claviceps humidiphila</name>
    <dbReference type="NCBI Taxonomy" id="1294629"/>
    <lineage>
        <taxon>Eukaryota</taxon>
        <taxon>Fungi</taxon>
        <taxon>Dikarya</taxon>
        <taxon>Ascomycota</taxon>
        <taxon>Pezizomycotina</taxon>
        <taxon>Sordariomycetes</taxon>
        <taxon>Hypocreomycetidae</taxon>
        <taxon>Hypocreales</taxon>
        <taxon>Clavicipitaceae</taxon>
        <taxon>Claviceps</taxon>
    </lineage>
</organism>
<reference evidence="2 3" key="1">
    <citation type="journal article" date="2020" name="bioRxiv">
        <title>Whole genome comparisons of ergot fungi reveals the divergence and evolution of species within the genus Claviceps are the result of varying mechanisms driving genome evolution and host range expansion.</title>
        <authorList>
            <person name="Wyka S.A."/>
            <person name="Mondo S.J."/>
            <person name="Liu M."/>
            <person name="Dettman J."/>
            <person name="Nalam V."/>
            <person name="Broders K.D."/>
        </authorList>
    </citation>
    <scope>NUCLEOTIDE SEQUENCE [LARGE SCALE GENOMIC DNA]</scope>
    <source>
        <strain evidence="2 3">LM576</strain>
    </source>
</reference>